<protein>
    <submittedName>
        <fullName evidence="3">Acyltransferase</fullName>
    </submittedName>
</protein>
<feature type="domain" description="Phospholipid/glycerol acyltransferase" evidence="2">
    <location>
        <begin position="85"/>
        <end position="221"/>
    </location>
</feature>
<evidence type="ECO:0000259" key="2">
    <source>
        <dbReference type="SMART" id="SM00563"/>
    </source>
</evidence>
<evidence type="ECO:0000313" key="3">
    <source>
        <dbReference type="EMBL" id="RVT50992.1"/>
    </source>
</evidence>
<dbReference type="CDD" id="cd07990">
    <property type="entry name" value="LPLAT_LCLAT1-like"/>
    <property type="match status" value="1"/>
</dbReference>
<dbReference type="Proteomes" id="UP000288178">
    <property type="component" value="Unassembled WGS sequence"/>
</dbReference>
<evidence type="ECO:0000313" key="4">
    <source>
        <dbReference type="Proteomes" id="UP000288178"/>
    </source>
</evidence>
<proteinExistence type="predicted"/>
<name>A0A3S2U2F8_9BURK</name>
<comment type="caution">
    <text evidence="3">The sequence shown here is derived from an EMBL/GenBank/DDBJ whole genome shotgun (WGS) entry which is preliminary data.</text>
</comment>
<keyword evidence="3" id="KW-0012">Acyltransferase</keyword>
<keyword evidence="1" id="KW-1133">Transmembrane helix</keyword>
<dbReference type="OrthoDB" id="319710at2"/>
<dbReference type="RefSeq" id="WP_128199018.1">
    <property type="nucleotide sequence ID" value="NZ_SACT01000004.1"/>
</dbReference>
<keyword evidence="4" id="KW-1185">Reference proteome</keyword>
<keyword evidence="1" id="KW-0812">Transmembrane</keyword>
<evidence type="ECO:0000256" key="1">
    <source>
        <dbReference type="SAM" id="Phobius"/>
    </source>
</evidence>
<dbReference type="SMART" id="SM00563">
    <property type="entry name" value="PlsC"/>
    <property type="match status" value="1"/>
</dbReference>
<feature type="transmembrane region" description="Helical" evidence="1">
    <location>
        <begin position="12"/>
        <end position="34"/>
    </location>
</feature>
<dbReference type="SUPFAM" id="SSF69593">
    <property type="entry name" value="Glycerol-3-phosphate (1)-acyltransferase"/>
    <property type="match status" value="1"/>
</dbReference>
<keyword evidence="3" id="KW-0808">Transferase</keyword>
<accession>A0A3S2U2F8</accession>
<dbReference type="Pfam" id="PF01553">
    <property type="entry name" value="Acyltransferase"/>
    <property type="match status" value="1"/>
</dbReference>
<dbReference type="AlphaFoldDB" id="A0A3S2U2F8"/>
<dbReference type="PANTHER" id="PTHR10983:SF16">
    <property type="entry name" value="LYSOCARDIOLIPIN ACYLTRANSFERASE 1"/>
    <property type="match status" value="1"/>
</dbReference>
<dbReference type="NCBIfam" id="NF010621">
    <property type="entry name" value="PRK14014.1"/>
    <property type="match status" value="1"/>
</dbReference>
<dbReference type="PANTHER" id="PTHR10983">
    <property type="entry name" value="1-ACYLGLYCEROL-3-PHOSPHATE ACYLTRANSFERASE-RELATED"/>
    <property type="match status" value="1"/>
</dbReference>
<dbReference type="GO" id="GO:0016746">
    <property type="term" value="F:acyltransferase activity"/>
    <property type="evidence" value="ECO:0007669"/>
    <property type="project" value="UniProtKB-KW"/>
</dbReference>
<sequence length="288" mass="31775">MPALRGVLTSLILGLNTLIVALSLVVPSLVKLLVPLAPVRRVADRVLAGLASGWVAVNNAWIAAVAPQARWDVQGLDGLDPRGWYLVTSNHQTWVDILVLQRVFHGRIPFLKFFLKRELIWVPVIGLAWWALDFPFMSRGKGKAALQKDLATARLACEKFRHVPTSVMNFVEGTRATPAKIAADKSPYRHLLRPKVGGLSVALATMGEQFQALLDVTVVYPRGTPSFWDLLCGRLDTVVVRVQAHAIPAELVGLEQATGRAHVVRLGRWTEQLWTAKDQLIDDLLRAG</sequence>
<organism evidence="3 4">
    <name type="scientific">Rubrivivax albus</name>
    <dbReference type="NCBI Taxonomy" id="2499835"/>
    <lineage>
        <taxon>Bacteria</taxon>
        <taxon>Pseudomonadati</taxon>
        <taxon>Pseudomonadota</taxon>
        <taxon>Betaproteobacteria</taxon>
        <taxon>Burkholderiales</taxon>
        <taxon>Sphaerotilaceae</taxon>
        <taxon>Rubrivivax</taxon>
    </lineage>
</organism>
<keyword evidence="1" id="KW-0472">Membrane</keyword>
<dbReference type="EMBL" id="SACT01000004">
    <property type="protein sequence ID" value="RVT50992.1"/>
    <property type="molecule type" value="Genomic_DNA"/>
</dbReference>
<reference evidence="3 4" key="1">
    <citation type="submission" date="2019-01" db="EMBL/GenBank/DDBJ databases">
        <authorList>
            <person name="Chen W.-M."/>
        </authorList>
    </citation>
    <scope>NUCLEOTIDE SEQUENCE [LARGE SCALE GENOMIC DNA]</scope>
    <source>
        <strain evidence="3 4">ICH-3</strain>
    </source>
</reference>
<dbReference type="InterPro" id="IPR002123">
    <property type="entry name" value="Plipid/glycerol_acylTrfase"/>
</dbReference>
<gene>
    <name evidence="3" type="ORF">ENE75_14450</name>
</gene>